<name>A0A2R4C664_9BURK</name>
<evidence type="ECO:0000313" key="3">
    <source>
        <dbReference type="Proteomes" id="UP000240505"/>
    </source>
</evidence>
<feature type="signal peptide" evidence="1">
    <location>
        <begin position="1"/>
        <end position="19"/>
    </location>
</feature>
<reference evidence="2 3" key="1">
    <citation type="submission" date="2018-03" db="EMBL/GenBank/DDBJ databases">
        <title>Massilia armeniaca sp. nov., isolated from desert soil.</title>
        <authorList>
            <person name="Huang H."/>
            <person name="Ren M."/>
        </authorList>
    </citation>
    <scope>NUCLEOTIDE SEQUENCE [LARGE SCALE GENOMIC DNA]</scope>
    <source>
        <strain evidence="2 3">ZMN-3</strain>
    </source>
</reference>
<feature type="chain" id="PRO_5015357036" description="DUF4398 domain-containing protein" evidence="1">
    <location>
        <begin position="20"/>
        <end position="197"/>
    </location>
</feature>
<evidence type="ECO:0000313" key="2">
    <source>
        <dbReference type="EMBL" id="AVR95028.1"/>
    </source>
</evidence>
<gene>
    <name evidence="2" type="ORF">C9I28_04315</name>
</gene>
<dbReference type="KEGG" id="masz:C9I28_04315"/>
<dbReference type="EMBL" id="CP028324">
    <property type="protein sequence ID" value="AVR95028.1"/>
    <property type="molecule type" value="Genomic_DNA"/>
</dbReference>
<evidence type="ECO:0000256" key="1">
    <source>
        <dbReference type="SAM" id="SignalP"/>
    </source>
</evidence>
<dbReference type="Proteomes" id="UP000240505">
    <property type="component" value="Chromosome"/>
</dbReference>
<keyword evidence="1" id="KW-0732">Signal</keyword>
<organism evidence="2 3">
    <name type="scientific">Pseudoduganella armeniaca</name>
    <dbReference type="NCBI Taxonomy" id="2072590"/>
    <lineage>
        <taxon>Bacteria</taxon>
        <taxon>Pseudomonadati</taxon>
        <taxon>Pseudomonadota</taxon>
        <taxon>Betaproteobacteria</taxon>
        <taxon>Burkholderiales</taxon>
        <taxon>Oxalobacteraceae</taxon>
        <taxon>Telluria group</taxon>
        <taxon>Pseudoduganella</taxon>
    </lineage>
</organism>
<keyword evidence="3" id="KW-1185">Reference proteome</keyword>
<evidence type="ECO:0008006" key="4">
    <source>
        <dbReference type="Google" id="ProtNLM"/>
    </source>
</evidence>
<sequence length="197" mass="21666">MYRHTILALAVAVPLSCAAADVPAASPSPANAELAQLFADDQANRNVPRGASIDWETVSVRDERREARVKQLLTADALHAGADFYHAAMILQHADTPDDYLLAHDLCVIAIGKGEARAKWLAAASLDRFLINVGRRQRYATQYETHRSYLPPRLAEVDPAVPDSLRRELGVPSLAEAKEKEATIARAFERQKAAHHQ</sequence>
<proteinExistence type="predicted"/>
<dbReference type="AlphaFoldDB" id="A0A2R4C664"/>
<protein>
    <recommendedName>
        <fullName evidence="4">DUF4398 domain-containing protein</fullName>
    </recommendedName>
</protein>
<accession>A0A2R4C664</accession>